<dbReference type="OrthoDB" id="5059218at2759"/>
<feature type="signal peptide" evidence="2">
    <location>
        <begin position="1"/>
        <end position="20"/>
    </location>
</feature>
<dbReference type="Pfam" id="PF03721">
    <property type="entry name" value="UDPG_MGDP_dh_N"/>
    <property type="match status" value="2"/>
</dbReference>
<evidence type="ECO:0000259" key="3">
    <source>
        <dbReference type="Pfam" id="PF03721"/>
    </source>
</evidence>
<reference evidence="4 5" key="1">
    <citation type="journal article" date="2018" name="IMA Fungus">
        <title>IMA Genome-F 9: Draft genome sequence of Annulohypoxylon stygium, Aspergillus mulundensis, Berkeleyomyces basicola (syn. Thielaviopsis basicola), Ceratocystis smalleyi, two Cercospora beticola strains, Coleophoma cylindrospora, Fusarium fracticaudum, Phialophora cf. hyalina, and Morchella septimelata.</title>
        <authorList>
            <person name="Wingfield B.D."/>
            <person name="Bills G.F."/>
            <person name="Dong Y."/>
            <person name="Huang W."/>
            <person name="Nel W.J."/>
            <person name="Swalarsk-Parry B.S."/>
            <person name="Vaghefi N."/>
            <person name="Wilken P.M."/>
            <person name="An Z."/>
            <person name="de Beer Z.W."/>
            <person name="De Vos L."/>
            <person name="Chen L."/>
            <person name="Duong T.A."/>
            <person name="Gao Y."/>
            <person name="Hammerbacher A."/>
            <person name="Kikkert J.R."/>
            <person name="Li Y."/>
            <person name="Li H."/>
            <person name="Li K."/>
            <person name="Li Q."/>
            <person name="Liu X."/>
            <person name="Ma X."/>
            <person name="Naidoo K."/>
            <person name="Pethybridge S.J."/>
            <person name="Sun J."/>
            <person name="Steenkamp E.T."/>
            <person name="van der Nest M.A."/>
            <person name="van Wyk S."/>
            <person name="Wingfield M.J."/>
            <person name="Xiong C."/>
            <person name="Yue Q."/>
            <person name="Zhang X."/>
        </authorList>
    </citation>
    <scope>NUCLEOTIDE SEQUENCE [LARGE SCALE GENOMIC DNA]</scope>
    <source>
        <strain evidence="4 5">DSM 5745</strain>
    </source>
</reference>
<evidence type="ECO:0000313" key="5">
    <source>
        <dbReference type="Proteomes" id="UP000256690"/>
    </source>
</evidence>
<protein>
    <recommendedName>
        <fullName evidence="3">UDP-glucose/GDP-mannose dehydrogenase N-terminal domain-containing protein</fullName>
    </recommendedName>
</protein>
<feature type="region of interest" description="Disordered" evidence="1">
    <location>
        <begin position="152"/>
        <end position="173"/>
    </location>
</feature>
<comment type="caution">
    <text evidence="4">The sequence shown here is derived from an EMBL/GenBank/DDBJ whole genome shotgun (WGS) entry which is preliminary data.</text>
</comment>
<keyword evidence="5" id="KW-1185">Reference proteome</keyword>
<accession>A0A3D8QH52</accession>
<feature type="chain" id="PRO_5017747036" description="UDP-glucose/GDP-mannose dehydrogenase N-terminal domain-containing protein" evidence="2">
    <location>
        <begin position="21"/>
        <end position="478"/>
    </location>
</feature>
<dbReference type="Proteomes" id="UP000256690">
    <property type="component" value="Unassembled WGS sequence"/>
</dbReference>
<gene>
    <name evidence="4" type="ORF">DSM5745_10650</name>
</gene>
<dbReference type="SUPFAM" id="SSF51735">
    <property type="entry name" value="NAD(P)-binding Rossmann-fold domains"/>
    <property type="match status" value="1"/>
</dbReference>
<evidence type="ECO:0000256" key="2">
    <source>
        <dbReference type="SAM" id="SignalP"/>
    </source>
</evidence>
<dbReference type="GO" id="GO:0003979">
    <property type="term" value="F:UDP-glucose 6-dehydrogenase activity"/>
    <property type="evidence" value="ECO:0007669"/>
    <property type="project" value="InterPro"/>
</dbReference>
<feature type="region of interest" description="Disordered" evidence="1">
    <location>
        <begin position="49"/>
        <end position="76"/>
    </location>
</feature>
<feature type="compositionally biased region" description="Basic and acidic residues" evidence="1">
    <location>
        <begin position="56"/>
        <end position="68"/>
    </location>
</feature>
<proteinExistence type="predicted"/>
<organism evidence="4 5">
    <name type="scientific">Aspergillus mulundensis</name>
    <dbReference type="NCBI Taxonomy" id="1810919"/>
    <lineage>
        <taxon>Eukaryota</taxon>
        <taxon>Fungi</taxon>
        <taxon>Dikarya</taxon>
        <taxon>Ascomycota</taxon>
        <taxon>Pezizomycotina</taxon>
        <taxon>Eurotiomycetes</taxon>
        <taxon>Eurotiomycetidae</taxon>
        <taxon>Eurotiales</taxon>
        <taxon>Aspergillaceae</taxon>
        <taxon>Aspergillus</taxon>
        <taxon>Aspergillus subgen. Nidulantes</taxon>
    </lineage>
</organism>
<dbReference type="AlphaFoldDB" id="A0A3D8QH52"/>
<feature type="compositionally biased region" description="Basic and acidic residues" evidence="1">
    <location>
        <begin position="152"/>
        <end position="162"/>
    </location>
</feature>
<evidence type="ECO:0000313" key="4">
    <source>
        <dbReference type="EMBL" id="RDW61152.1"/>
    </source>
</evidence>
<dbReference type="EMBL" id="PVWQ01000017">
    <property type="protein sequence ID" value="RDW61152.1"/>
    <property type="molecule type" value="Genomic_DNA"/>
</dbReference>
<dbReference type="STRING" id="1810919.A0A3D8QH52"/>
<dbReference type="InterPro" id="IPR036291">
    <property type="entry name" value="NAD(P)-bd_dom_sf"/>
</dbReference>
<dbReference type="GO" id="GO:0006024">
    <property type="term" value="P:glycosaminoglycan biosynthetic process"/>
    <property type="evidence" value="ECO:0007669"/>
    <property type="project" value="TreeGrafter"/>
</dbReference>
<keyword evidence="2" id="KW-0732">Signal</keyword>
<dbReference type="RefSeq" id="XP_026598684.1">
    <property type="nucleotide sequence ID" value="XM_026752666.1"/>
</dbReference>
<dbReference type="Gene3D" id="3.40.50.720">
    <property type="entry name" value="NAD(P)-binding Rossmann-like Domain"/>
    <property type="match status" value="1"/>
</dbReference>
<dbReference type="PANTHER" id="PTHR11374">
    <property type="entry name" value="UDP-GLUCOSE DEHYDROGENASE/UDP-MANNAC DEHYDROGENASE"/>
    <property type="match status" value="1"/>
</dbReference>
<feature type="domain" description="UDP-glucose/GDP-mannose dehydrogenase N-terminal" evidence="3">
    <location>
        <begin position="182"/>
        <end position="298"/>
    </location>
</feature>
<name>A0A3D8QH52_9EURO</name>
<feature type="domain" description="UDP-glucose/GDP-mannose dehydrogenase N-terminal" evidence="3">
    <location>
        <begin position="84"/>
        <end position="141"/>
    </location>
</feature>
<dbReference type="GO" id="GO:0005634">
    <property type="term" value="C:nucleus"/>
    <property type="evidence" value="ECO:0007669"/>
    <property type="project" value="TreeGrafter"/>
</dbReference>
<dbReference type="PANTHER" id="PTHR11374:SF57">
    <property type="entry name" value="DEHYDROGENASE UGD1, PUTATIVE (AFU_ORTHOLOGUE AFUA_8G00920)-RELATED"/>
    <property type="match status" value="1"/>
</dbReference>
<dbReference type="InterPro" id="IPR028356">
    <property type="entry name" value="UDPglc_DH_euk"/>
</dbReference>
<dbReference type="GeneID" id="38121020"/>
<sequence>MPLFIPFLFALAGTLTLLLTKQIRQFTFTVPILKSKSRKPDRVVVDGHTYSESVQDNEKPNSENKKETQPSTPGSRCAVESVRRCCVIGAGREGAVTAIVLATQNTGVQFCVVDGDEGLIRRWNSDGLPFSETGLEEMLFDDEALGVRDVDEDRTPHERGGQDQDQDQDQDGLNIKASMSHVERRRKLSNLSFSTDVHAAVGAADLVFLCVEMDGGAFDTSSPHTYLNPTLQTIALTSKGPKIIVHRGTAPYGATAYIQNRLTESSPEATYTVLTNPFLSFGSIPSTLHPPSVIIGHIYAPTTSWSGITALKDLYSWYPEERIVTMDAYSAELGALASKALLMQQVLALRGVRALCEGAKASKGCVGWMLGCPDLDLARGLGARGGELQLGREMRCLVGLAESLGIKEVKAYWEVGMKRNRKRTRNAGVTFTSWLRVESWAPRNRKECSLNVIFNRARRFLCSLNIIDIEHDAISAAA</sequence>
<dbReference type="GO" id="GO:0051287">
    <property type="term" value="F:NAD binding"/>
    <property type="evidence" value="ECO:0007669"/>
    <property type="project" value="InterPro"/>
</dbReference>
<dbReference type="InterPro" id="IPR001732">
    <property type="entry name" value="UDP-Glc/GDP-Man_DH_N"/>
</dbReference>
<evidence type="ECO:0000256" key="1">
    <source>
        <dbReference type="SAM" id="MobiDB-lite"/>
    </source>
</evidence>